<evidence type="ECO:0000256" key="2">
    <source>
        <dbReference type="ARBA" id="ARBA00023043"/>
    </source>
</evidence>
<dbReference type="STRING" id="756982.G1XHX3"/>
<dbReference type="Pfam" id="PF12796">
    <property type="entry name" value="Ank_2"/>
    <property type="match status" value="1"/>
</dbReference>
<dbReference type="PANTHER" id="PTHR24198">
    <property type="entry name" value="ANKYRIN REPEAT AND PROTEIN KINASE DOMAIN-CONTAINING PROTEIN"/>
    <property type="match status" value="1"/>
</dbReference>
<proteinExistence type="predicted"/>
<keyword evidence="1" id="KW-0677">Repeat</keyword>
<protein>
    <submittedName>
        <fullName evidence="4">Uncharacterized protein</fullName>
    </submittedName>
</protein>
<dbReference type="Proteomes" id="UP000008784">
    <property type="component" value="Unassembled WGS sequence"/>
</dbReference>
<accession>G1XHX3</accession>
<name>G1XHX3_ARTOA</name>
<feature type="repeat" description="ANK" evidence="3">
    <location>
        <begin position="104"/>
        <end position="136"/>
    </location>
</feature>
<dbReference type="PROSITE" id="PS50088">
    <property type="entry name" value="ANK_REPEAT"/>
    <property type="match status" value="2"/>
</dbReference>
<dbReference type="EMBL" id="ADOT01000165">
    <property type="protein sequence ID" value="EGX47204.1"/>
    <property type="molecule type" value="Genomic_DNA"/>
</dbReference>
<keyword evidence="5" id="KW-1185">Reference proteome</keyword>
<dbReference type="PROSITE" id="PS50297">
    <property type="entry name" value="ANK_REP_REGION"/>
    <property type="match status" value="1"/>
</dbReference>
<dbReference type="RefSeq" id="XP_011124085.1">
    <property type="nucleotide sequence ID" value="XM_011125783.1"/>
</dbReference>
<dbReference type="eggNOG" id="KOG4177">
    <property type="taxonomic scope" value="Eukaryota"/>
</dbReference>
<dbReference type="Gene3D" id="1.25.40.20">
    <property type="entry name" value="Ankyrin repeat-containing domain"/>
    <property type="match status" value="1"/>
</dbReference>
<evidence type="ECO:0000256" key="3">
    <source>
        <dbReference type="PROSITE-ProRule" id="PRU00023"/>
    </source>
</evidence>
<dbReference type="AlphaFoldDB" id="G1XHX3"/>
<dbReference type="InParanoid" id="G1XHX3"/>
<dbReference type="HOGENOM" id="CLU_997391_0_0_1"/>
<reference evidence="4 5" key="1">
    <citation type="journal article" date="2011" name="PLoS Pathog.">
        <title>Genomic and proteomic analyses of the fungus Arthrobotrys oligospora provide insights into nematode-trap formation.</title>
        <authorList>
            <person name="Yang J."/>
            <person name="Wang L."/>
            <person name="Ji X."/>
            <person name="Feng Y."/>
            <person name="Li X."/>
            <person name="Zou C."/>
            <person name="Xu J."/>
            <person name="Ren Y."/>
            <person name="Mi Q."/>
            <person name="Wu J."/>
            <person name="Liu S."/>
            <person name="Liu Y."/>
            <person name="Huang X."/>
            <person name="Wang H."/>
            <person name="Niu X."/>
            <person name="Li J."/>
            <person name="Liang L."/>
            <person name="Luo Y."/>
            <person name="Ji K."/>
            <person name="Zhou W."/>
            <person name="Yu Z."/>
            <person name="Li G."/>
            <person name="Liu Y."/>
            <person name="Li L."/>
            <person name="Qiao M."/>
            <person name="Feng L."/>
            <person name="Zhang K.-Q."/>
        </authorList>
    </citation>
    <scope>NUCLEOTIDE SEQUENCE [LARGE SCALE GENOMIC DNA]</scope>
    <source>
        <strain evidence="5">ATCC 24927 / CBS 115.81 / DSM 1491</strain>
    </source>
</reference>
<feature type="repeat" description="ANK" evidence="3">
    <location>
        <begin position="137"/>
        <end position="173"/>
    </location>
</feature>
<dbReference type="SUPFAM" id="SSF48403">
    <property type="entry name" value="Ankyrin repeat"/>
    <property type="match status" value="1"/>
</dbReference>
<sequence>MVAVDDENMKKSMVDFENALKNNDKAKIVEISTSQPHARWTFKTEKPEQAAVTIDAVPHPGGWSFPMAPPGFIGLAAGIKSKYSVLAIQNLYASGADLDGTTSENVASIHLAARQQNHEAVECLINLGANLEAESQTGKTAIQFAAWMGAETGDTRCLKLLLEGGANVNAKNSSGRTAIHWALFGVDPEALELLLKHPSVNKDAKYLEYSDKNSSTNLTVVDQFNATQERYVEYGEEGRAEMLELLRQNGLSPVQPTERPEGGKYPLLTYASTKVRCRL</sequence>
<evidence type="ECO:0000256" key="1">
    <source>
        <dbReference type="ARBA" id="ARBA00022737"/>
    </source>
</evidence>
<organism evidence="4 5">
    <name type="scientific">Arthrobotrys oligospora (strain ATCC 24927 / CBS 115.81 / DSM 1491)</name>
    <name type="common">Nematode-trapping fungus</name>
    <name type="synonym">Didymozoophaga oligospora</name>
    <dbReference type="NCBI Taxonomy" id="756982"/>
    <lineage>
        <taxon>Eukaryota</taxon>
        <taxon>Fungi</taxon>
        <taxon>Dikarya</taxon>
        <taxon>Ascomycota</taxon>
        <taxon>Pezizomycotina</taxon>
        <taxon>Orbiliomycetes</taxon>
        <taxon>Orbiliales</taxon>
        <taxon>Orbiliaceae</taxon>
        <taxon>Orbilia</taxon>
        <taxon>Orbilia oligospora</taxon>
    </lineage>
</organism>
<dbReference type="SMART" id="SM00248">
    <property type="entry name" value="ANK"/>
    <property type="match status" value="3"/>
</dbReference>
<dbReference type="InterPro" id="IPR036770">
    <property type="entry name" value="Ankyrin_rpt-contain_sf"/>
</dbReference>
<dbReference type="OrthoDB" id="539213at2759"/>
<dbReference type="GeneID" id="22895063"/>
<keyword evidence="2 3" id="KW-0040">ANK repeat</keyword>
<evidence type="ECO:0000313" key="4">
    <source>
        <dbReference type="EMBL" id="EGX47204.1"/>
    </source>
</evidence>
<dbReference type="PANTHER" id="PTHR24198:SF165">
    <property type="entry name" value="ANKYRIN REPEAT-CONTAINING PROTEIN-RELATED"/>
    <property type="match status" value="1"/>
</dbReference>
<comment type="caution">
    <text evidence="4">The sequence shown here is derived from an EMBL/GenBank/DDBJ whole genome shotgun (WGS) entry which is preliminary data.</text>
</comment>
<dbReference type="InterPro" id="IPR002110">
    <property type="entry name" value="Ankyrin_rpt"/>
</dbReference>
<gene>
    <name evidence="4" type="ORF">AOL_s00091g25</name>
</gene>
<evidence type="ECO:0000313" key="5">
    <source>
        <dbReference type="Proteomes" id="UP000008784"/>
    </source>
</evidence>